<reference evidence="3 5" key="2">
    <citation type="submission" date="2016-05" db="EMBL/GenBank/DDBJ databases">
        <authorList>
            <person name="Prochazka B."/>
            <person name="Indra A."/>
            <person name="Hasenberger P."/>
            <person name="Blaschitz M."/>
            <person name="Wagner L."/>
            <person name="Wewalka G."/>
            <person name="Sorschag S."/>
            <person name="Schmid D."/>
            <person name="Ruppitsch W."/>
        </authorList>
    </citation>
    <scope>NUCLEOTIDE SEQUENCE [LARGE SCALE GENOMIC DNA]</scope>
    <source>
        <strain evidence="3 5">974010_12</strain>
    </source>
</reference>
<sequence length="244" mass="28205">MKYKIKSTPELDYMSQNDFSDCQDIILQTPMYNKRAKLVYASKATSHKISSKQDLKSLSFLHDSSSGMMLIKIGGGVFHYFIIQKENINNQSFFRIFQAYDQGYTLQDWLNNDREWHAPAKKQFGNGQWLDSEKINDFIQNMERIISDKDSEAYFQNFGVREEIKEDVFIVASTFAKHADSKESISIEVIQEQNQSEATVIPFGMNTGFVVNFFTPPNKVMTSPQSEELPSCEQSHRQLDFEPN</sequence>
<gene>
    <name evidence="3" type="ORF">A8135_07735</name>
    <name evidence="2" type="ORF">Ljam_0642</name>
</gene>
<proteinExistence type="predicted"/>
<dbReference type="Proteomes" id="UP000093336">
    <property type="component" value="Unassembled WGS sequence"/>
</dbReference>
<comment type="caution">
    <text evidence="2">The sequence shown here is derived from an EMBL/GenBank/DDBJ whole genome shotgun (WGS) entry which is preliminary data.</text>
</comment>
<feature type="compositionally biased region" description="Basic and acidic residues" evidence="1">
    <location>
        <begin position="234"/>
        <end position="244"/>
    </location>
</feature>
<name>A0A0W0UNE9_9GAMM</name>
<evidence type="ECO:0000256" key="1">
    <source>
        <dbReference type="SAM" id="MobiDB-lite"/>
    </source>
</evidence>
<evidence type="ECO:0000313" key="2">
    <source>
        <dbReference type="EMBL" id="KTD09292.1"/>
    </source>
</evidence>
<dbReference type="AlphaFoldDB" id="A0A0W0UNE9"/>
<dbReference type="OrthoDB" id="5650585at2"/>
<accession>A0A0W0UNE9</accession>
<evidence type="ECO:0000313" key="3">
    <source>
        <dbReference type="EMBL" id="OCH99138.1"/>
    </source>
</evidence>
<protein>
    <submittedName>
        <fullName evidence="2">Uncharacterized protein</fullName>
    </submittedName>
</protein>
<evidence type="ECO:0000313" key="4">
    <source>
        <dbReference type="Proteomes" id="UP000054715"/>
    </source>
</evidence>
<evidence type="ECO:0000313" key="5">
    <source>
        <dbReference type="Proteomes" id="UP000093336"/>
    </source>
</evidence>
<dbReference type="RefSeq" id="WP_058448699.1">
    <property type="nucleotide sequence ID" value="NZ_CAAAJF010000015.1"/>
</dbReference>
<dbReference type="PATRIC" id="fig|455.5.peg.682"/>
<organism evidence="2 4">
    <name type="scientific">Legionella jamestowniensis</name>
    <dbReference type="NCBI Taxonomy" id="455"/>
    <lineage>
        <taxon>Bacteria</taxon>
        <taxon>Pseudomonadati</taxon>
        <taxon>Pseudomonadota</taxon>
        <taxon>Gammaproteobacteria</taxon>
        <taxon>Legionellales</taxon>
        <taxon>Legionellaceae</taxon>
        <taxon>Legionella</taxon>
    </lineage>
</organism>
<dbReference type="Proteomes" id="UP000054715">
    <property type="component" value="Unassembled WGS sequence"/>
</dbReference>
<dbReference type="EMBL" id="LNYG01000012">
    <property type="protein sequence ID" value="KTD09292.1"/>
    <property type="molecule type" value="Genomic_DNA"/>
</dbReference>
<keyword evidence="5" id="KW-1185">Reference proteome</keyword>
<reference evidence="2 4" key="1">
    <citation type="submission" date="2015-11" db="EMBL/GenBank/DDBJ databases">
        <title>Genomic analysis of 38 Legionella species identifies large and diverse effector repertoires.</title>
        <authorList>
            <person name="Burstein D."/>
            <person name="Amaro F."/>
            <person name="Zusman T."/>
            <person name="Lifshitz Z."/>
            <person name="Cohen O."/>
            <person name="Gilbert J.A."/>
            <person name="Pupko T."/>
            <person name="Shuman H.A."/>
            <person name="Segal G."/>
        </authorList>
    </citation>
    <scope>NUCLEOTIDE SEQUENCE [LARGE SCALE GENOMIC DNA]</scope>
    <source>
        <strain evidence="2 4">JA-26-G1-E2</strain>
    </source>
</reference>
<feature type="region of interest" description="Disordered" evidence="1">
    <location>
        <begin position="221"/>
        <end position="244"/>
    </location>
</feature>
<dbReference type="EMBL" id="LYOZ01000002">
    <property type="protein sequence ID" value="OCH99138.1"/>
    <property type="molecule type" value="Genomic_DNA"/>
</dbReference>